<keyword evidence="1" id="KW-0547">Nucleotide-binding</keyword>
<organism evidence="3 4">
    <name type="scientific">Pseudomarimonas arenosa</name>
    <dbReference type="NCBI Taxonomy" id="2774145"/>
    <lineage>
        <taxon>Bacteria</taxon>
        <taxon>Pseudomonadati</taxon>
        <taxon>Pseudomonadota</taxon>
        <taxon>Gammaproteobacteria</taxon>
        <taxon>Lysobacterales</taxon>
        <taxon>Lysobacteraceae</taxon>
        <taxon>Pseudomarimonas</taxon>
    </lineage>
</organism>
<proteinExistence type="predicted"/>
<name>A0AAW3ZJF5_9GAMM</name>
<sequence>MSESQPLSTELVAPIQFSGRQLAERRIVSHDMADSRPADAFRDLRTQLLARQEGRPAVSLVSAVQRHSGGSFVALNLAAAIAFDESRRAVLVDCNLRAPVLHERLAVKAERGGLVDYLEGQVERLEDILYPTGVARLMLIPAGQRREASGELLDSDRMRMLLDSLRGSDGRCSVVLDGPAVSSSPDARILSQLADFSVLVAGYGRETTAALKEAAAVFDPRRLCGVVFNRVP</sequence>
<gene>
    <name evidence="3" type="ORF">IFO71_03750</name>
</gene>
<dbReference type="CDD" id="cd05387">
    <property type="entry name" value="BY-kinase"/>
    <property type="match status" value="1"/>
</dbReference>
<comment type="caution">
    <text evidence="3">The sequence shown here is derived from an EMBL/GenBank/DDBJ whole genome shotgun (WGS) entry which is preliminary data.</text>
</comment>
<dbReference type="SUPFAM" id="SSF52540">
    <property type="entry name" value="P-loop containing nucleoside triphosphate hydrolases"/>
    <property type="match status" value="1"/>
</dbReference>
<dbReference type="RefSeq" id="WP_192028201.1">
    <property type="nucleotide sequence ID" value="NZ_JACYTR010000005.1"/>
</dbReference>
<evidence type="ECO:0000256" key="2">
    <source>
        <dbReference type="ARBA" id="ARBA00022840"/>
    </source>
</evidence>
<dbReference type="GO" id="GO:0005886">
    <property type="term" value="C:plasma membrane"/>
    <property type="evidence" value="ECO:0007669"/>
    <property type="project" value="TreeGrafter"/>
</dbReference>
<keyword evidence="4" id="KW-1185">Reference proteome</keyword>
<keyword evidence="2" id="KW-0067">ATP-binding</keyword>
<dbReference type="InterPro" id="IPR050445">
    <property type="entry name" value="Bact_polysacc_biosynth/exp"/>
</dbReference>
<dbReference type="InterPro" id="IPR005702">
    <property type="entry name" value="Wzc-like_C"/>
</dbReference>
<dbReference type="EMBL" id="JACYTR010000005">
    <property type="protein sequence ID" value="MBD8524849.1"/>
    <property type="molecule type" value="Genomic_DNA"/>
</dbReference>
<dbReference type="InterPro" id="IPR027417">
    <property type="entry name" value="P-loop_NTPase"/>
</dbReference>
<dbReference type="GO" id="GO:0004713">
    <property type="term" value="F:protein tyrosine kinase activity"/>
    <property type="evidence" value="ECO:0007669"/>
    <property type="project" value="TreeGrafter"/>
</dbReference>
<accession>A0AAW3ZJF5</accession>
<evidence type="ECO:0000256" key="1">
    <source>
        <dbReference type="ARBA" id="ARBA00022741"/>
    </source>
</evidence>
<protein>
    <submittedName>
        <fullName evidence="3">Polysaccharide biosynthesis protein</fullName>
    </submittedName>
</protein>
<evidence type="ECO:0000313" key="3">
    <source>
        <dbReference type="EMBL" id="MBD8524849.1"/>
    </source>
</evidence>
<evidence type="ECO:0000313" key="4">
    <source>
        <dbReference type="Proteomes" id="UP000613768"/>
    </source>
</evidence>
<dbReference type="PANTHER" id="PTHR32309">
    <property type="entry name" value="TYROSINE-PROTEIN KINASE"/>
    <property type="match status" value="1"/>
</dbReference>
<dbReference type="PANTHER" id="PTHR32309:SF13">
    <property type="entry name" value="FERRIC ENTEROBACTIN TRANSPORT PROTEIN FEPE"/>
    <property type="match status" value="1"/>
</dbReference>
<dbReference type="Gene3D" id="3.40.50.300">
    <property type="entry name" value="P-loop containing nucleotide triphosphate hydrolases"/>
    <property type="match status" value="1"/>
</dbReference>
<dbReference type="Proteomes" id="UP000613768">
    <property type="component" value="Unassembled WGS sequence"/>
</dbReference>
<dbReference type="AlphaFoldDB" id="A0AAW3ZJF5"/>
<reference evidence="3 4" key="1">
    <citation type="submission" date="2020-09" db="EMBL/GenBank/DDBJ databases">
        <title>Pseudoxanthomonas sp. CAU 1598 isolated from sand of Yaerae Beach.</title>
        <authorList>
            <person name="Kim W."/>
        </authorList>
    </citation>
    <scope>NUCLEOTIDE SEQUENCE [LARGE SCALE GENOMIC DNA]</scope>
    <source>
        <strain evidence="3 4">CAU 1598</strain>
    </source>
</reference>